<proteinExistence type="predicted"/>
<dbReference type="VEuPathDB" id="FungiDB:PC110_g12929"/>
<feature type="region of interest" description="Disordered" evidence="1">
    <location>
        <begin position="150"/>
        <end position="172"/>
    </location>
</feature>
<dbReference type="EMBL" id="RCML01000644">
    <property type="protein sequence ID" value="KAG2971931.1"/>
    <property type="molecule type" value="Genomic_DNA"/>
</dbReference>
<dbReference type="Proteomes" id="UP000697107">
    <property type="component" value="Unassembled WGS sequence"/>
</dbReference>
<reference evidence="2" key="1">
    <citation type="submission" date="2018-10" db="EMBL/GenBank/DDBJ databases">
        <title>Effector identification in a new, highly contiguous assembly of the strawberry crown rot pathogen Phytophthora cactorum.</title>
        <authorList>
            <person name="Armitage A.D."/>
            <person name="Nellist C.F."/>
            <person name="Bates H."/>
            <person name="Vickerstaff R.J."/>
            <person name="Harrison R.J."/>
        </authorList>
    </citation>
    <scope>NUCLEOTIDE SEQUENCE</scope>
    <source>
        <strain evidence="2">P415</strain>
    </source>
</reference>
<comment type="caution">
    <text evidence="2">The sequence shown here is derived from an EMBL/GenBank/DDBJ whole genome shotgun (WGS) entry which is preliminary data.</text>
</comment>
<protein>
    <submittedName>
        <fullName evidence="2">Uncharacterized protein</fullName>
    </submittedName>
</protein>
<evidence type="ECO:0000313" key="3">
    <source>
        <dbReference type="Proteomes" id="UP000697107"/>
    </source>
</evidence>
<name>A0A8T1FNZ5_9STRA</name>
<organism evidence="2 3">
    <name type="scientific">Phytophthora cactorum</name>
    <dbReference type="NCBI Taxonomy" id="29920"/>
    <lineage>
        <taxon>Eukaryota</taxon>
        <taxon>Sar</taxon>
        <taxon>Stramenopiles</taxon>
        <taxon>Oomycota</taxon>
        <taxon>Peronosporomycetes</taxon>
        <taxon>Peronosporales</taxon>
        <taxon>Peronosporaceae</taxon>
        <taxon>Phytophthora</taxon>
    </lineage>
</organism>
<dbReference type="PANTHER" id="PTHR40866:SF1">
    <property type="entry name" value="BED-TYPE DOMAIN-CONTAINING PROTEIN"/>
    <property type="match status" value="1"/>
</dbReference>
<evidence type="ECO:0000313" key="2">
    <source>
        <dbReference type="EMBL" id="KAG2971931.1"/>
    </source>
</evidence>
<gene>
    <name evidence="2" type="ORF">PC118_g15990</name>
</gene>
<evidence type="ECO:0000256" key="1">
    <source>
        <dbReference type="SAM" id="MobiDB-lite"/>
    </source>
</evidence>
<sequence length="235" mass="26269">MIGVVDFHIRDELEGERLVLIFDGFTDTAKHGIAVFAANRYGRDVANMNAIVAGNMETNKTVARRIKLPMIGCAAHRFHLPVREWLELPIPLIKKVSALMRKLKTVKHVAKLKGNECDNKSIVLHELRWSGCYRTPKRFEDLQPYLHLSVNGSDEERGDDGDHDADSGVPSLSSATNVHRVALNDPTPSASEHPTITALLDEMTAFDVNSRILCMSYISEFIITATVRSARQIHE</sequence>
<dbReference type="PANTHER" id="PTHR40866">
    <property type="entry name" value="BED-TYPE DOMAIN-CONTAINING PROTEIN"/>
    <property type="match status" value="1"/>
</dbReference>
<accession>A0A8T1FNZ5</accession>
<dbReference type="AlphaFoldDB" id="A0A8T1FNZ5"/>